<keyword evidence="1" id="KW-0812">Transmembrane</keyword>
<evidence type="ECO:0000313" key="2">
    <source>
        <dbReference type="EMBL" id="UZP75097.1"/>
    </source>
</evidence>
<evidence type="ECO:0000313" key="3">
    <source>
        <dbReference type="Proteomes" id="UP001317963"/>
    </source>
</evidence>
<organism evidence="2 3">
    <name type="scientific">Candidatus Paraluminiphilus aquimaris</name>
    <dbReference type="NCBI Taxonomy" id="2518994"/>
    <lineage>
        <taxon>Bacteria</taxon>
        <taxon>Pseudomonadati</taxon>
        <taxon>Pseudomonadota</taxon>
        <taxon>Gammaproteobacteria</taxon>
        <taxon>Cellvibrionales</taxon>
        <taxon>Halieaceae</taxon>
        <taxon>Candidatus Paraluminiphilus</taxon>
    </lineage>
</organism>
<keyword evidence="3" id="KW-1185">Reference proteome</keyword>
<evidence type="ECO:0000256" key="1">
    <source>
        <dbReference type="SAM" id="Phobius"/>
    </source>
</evidence>
<feature type="transmembrane region" description="Helical" evidence="1">
    <location>
        <begin position="12"/>
        <end position="31"/>
    </location>
</feature>
<dbReference type="RefSeq" id="WP_279241569.1">
    <property type="nucleotide sequence ID" value="NZ_CP036501.1"/>
</dbReference>
<evidence type="ECO:0008006" key="4">
    <source>
        <dbReference type="Google" id="ProtNLM"/>
    </source>
</evidence>
<protein>
    <recommendedName>
        <fullName evidence="4">DUF2721 domain-containing protein</fullName>
    </recommendedName>
</protein>
<feature type="transmembrane region" description="Helical" evidence="1">
    <location>
        <begin position="100"/>
        <end position="117"/>
    </location>
</feature>
<gene>
    <name evidence="2" type="ORF">E0F26_10270</name>
</gene>
<feature type="transmembrane region" description="Helical" evidence="1">
    <location>
        <begin position="77"/>
        <end position="94"/>
    </location>
</feature>
<dbReference type="Proteomes" id="UP001317963">
    <property type="component" value="Chromosome"/>
</dbReference>
<dbReference type="EMBL" id="CP036501">
    <property type="protein sequence ID" value="UZP75097.1"/>
    <property type="molecule type" value="Genomic_DNA"/>
</dbReference>
<proteinExistence type="predicted"/>
<keyword evidence="1" id="KW-0472">Membrane</keyword>
<keyword evidence="1" id="KW-1133">Transmembrane helix</keyword>
<name>A0ABY6Q8V6_9GAMM</name>
<reference evidence="2 3" key="1">
    <citation type="submission" date="2019-02" db="EMBL/GenBank/DDBJ databases">
        <title>Halieaceae_genomes.</title>
        <authorList>
            <person name="Li S.-H."/>
        </authorList>
    </citation>
    <scope>NUCLEOTIDE SEQUENCE [LARGE SCALE GENOMIC DNA]</scope>
    <source>
        <strain evidence="2 3">JH123</strain>
    </source>
</reference>
<sequence length="138" mass="14158">MEGIENMEGVMAIGVGYVVILTPAIIVFLVLRAQQNALEKRLDALVQMSRISGEAIGVDEISRSLVNARGKGGLQRWGIILVATALGVCGASFLGGVEPLLLASIVLGALGFGMLLANRVSAVGEPDELGAATGKALS</sequence>
<accession>A0ABY6Q8V6</accession>